<organism evidence="1">
    <name type="scientific">marine sediment metagenome</name>
    <dbReference type="NCBI Taxonomy" id="412755"/>
    <lineage>
        <taxon>unclassified sequences</taxon>
        <taxon>metagenomes</taxon>
        <taxon>ecological metagenomes</taxon>
    </lineage>
</organism>
<name>X1IUE3_9ZZZZ</name>
<comment type="caution">
    <text evidence="1">The sequence shown here is derived from an EMBL/GenBank/DDBJ whole genome shotgun (WGS) entry which is preliminary data.</text>
</comment>
<accession>X1IUE3</accession>
<reference evidence="1" key="1">
    <citation type="journal article" date="2014" name="Front. Microbiol.">
        <title>High frequency of phylogenetically diverse reductive dehalogenase-homologous genes in deep subseafloor sedimentary metagenomes.</title>
        <authorList>
            <person name="Kawai M."/>
            <person name="Futagami T."/>
            <person name="Toyoda A."/>
            <person name="Takaki Y."/>
            <person name="Nishi S."/>
            <person name="Hori S."/>
            <person name="Arai W."/>
            <person name="Tsubouchi T."/>
            <person name="Morono Y."/>
            <person name="Uchiyama I."/>
            <person name="Ito T."/>
            <person name="Fujiyama A."/>
            <person name="Inagaki F."/>
            <person name="Takami H."/>
        </authorList>
    </citation>
    <scope>NUCLEOTIDE SEQUENCE</scope>
    <source>
        <strain evidence="1">Expedition CK06-06</strain>
    </source>
</reference>
<protein>
    <submittedName>
        <fullName evidence="1">Uncharacterized protein</fullName>
    </submittedName>
</protein>
<dbReference type="EMBL" id="BARU01033643">
    <property type="protein sequence ID" value="GAH69739.1"/>
    <property type="molecule type" value="Genomic_DNA"/>
</dbReference>
<proteinExistence type="predicted"/>
<feature type="non-terminal residue" evidence="1">
    <location>
        <position position="183"/>
    </location>
</feature>
<dbReference type="AlphaFoldDB" id="X1IUE3"/>
<sequence>MKGNKVDMLSLKHFIHGSYIKCPKCGKNSFSVAIIDDHHYFRRCTECYYPDSHKGEKSVKYLLPRLNKKIIYIDQFAISNMMKFLNPSVKSHMKVKTDNFWGKLFGQLNNLCKLQLIICPDSNMHKTESLLAPYYKPLKRIYELLSHGISFYSHETIKFFQIIGQFNVWTGDTEKYDLNVQDI</sequence>
<evidence type="ECO:0000313" key="1">
    <source>
        <dbReference type="EMBL" id="GAH69739.1"/>
    </source>
</evidence>
<gene>
    <name evidence="1" type="ORF">S03H2_52899</name>
</gene>